<evidence type="ECO:0000256" key="1">
    <source>
        <dbReference type="SAM" id="Phobius"/>
    </source>
</evidence>
<comment type="caution">
    <text evidence="2">The sequence shown here is derived from an EMBL/GenBank/DDBJ whole genome shotgun (WGS) entry which is preliminary data.</text>
</comment>
<organism evidence="2 3">
    <name type="scientific">SAR86 cluster bacterium</name>
    <dbReference type="NCBI Taxonomy" id="2030880"/>
    <lineage>
        <taxon>Bacteria</taxon>
        <taxon>Pseudomonadati</taxon>
        <taxon>Pseudomonadota</taxon>
        <taxon>Gammaproteobacteria</taxon>
        <taxon>SAR86 cluster</taxon>
    </lineage>
</organism>
<evidence type="ECO:0000313" key="2">
    <source>
        <dbReference type="EMBL" id="MBA4724113.1"/>
    </source>
</evidence>
<proteinExistence type="predicted"/>
<sequence length="58" mass="6302">MINTFILLALIISSAISIVVLLNISKKGKEGSKGITDEYTSEAGVKRTAKRDRSDHIV</sequence>
<evidence type="ECO:0000313" key="3">
    <source>
        <dbReference type="Proteomes" id="UP000585327"/>
    </source>
</evidence>
<dbReference type="AlphaFoldDB" id="A0A838YRQ0"/>
<dbReference type="Proteomes" id="UP000585327">
    <property type="component" value="Unassembled WGS sequence"/>
</dbReference>
<name>A0A838YRQ0_9GAMM</name>
<gene>
    <name evidence="2" type="ORF">H2021_02735</name>
</gene>
<dbReference type="EMBL" id="JACETM010000021">
    <property type="protein sequence ID" value="MBA4724113.1"/>
    <property type="molecule type" value="Genomic_DNA"/>
</dbReference>
<keyword evidence="1" id="KW-0812">Transmembrane</keyword>
<reference evidence="2 3" key="1">
    <citation type="submission" date="2020-06" db="EMBL/GenBank/DDBJ databases">
        <title>Dysbiosis in marine aquaculture revealed through microbiome analysis: reverse ecology for environmental sustainability.</title>
        <authorList>
            <person name="Haro-Moreno J.M."/>
            <person name="Coutinho F.H."/>
            <person name="Zaragoza-Solas A."/>
            <person name="Picazo A."/>
            <person name="Almagro-Moreno S."/>
            <person name="Lopez-Perez M."/>
        </authorList>
    </citation>
    <scope>NUCLEOTIDE SEQUENCE [LARGE SCALE GENOMIC DNA]</scope>
    <source>
        <strain evidence="2">MCMED-G42</strain>
    </source>
</reference>
<keyword evidence="1" id="KW-0472">Membrane</keyword>
<protein>
    <submittedName>
        <fullName evidence="2">Uncharacterized protein</fullName>
    </submittedName>
</protein>
<accession>A0A838YRQ0</accession>
<feature type="transmembrane region" description="Helical" evidence="1">
    <location>
        <begin position="6"/>
        <end position="24"/>
    </location>
</feature>
<keyword evidence="1" id="KW-1133">Transmembrane helix</keyword>